<dbReference type="Gene3D" id="1.20.1250.20">
    <property type="entry name" value="MFS general substrate transporter like domains"/>
    <property type="match status" value="2"/>
</dbReference>
<feature type="transmembrane region" description="Helical" evidence="5">
    <location>
        <begin position="334"/>
        <end position="353"/>
    </location>
</feature>
<feature type="transmembrane region" description="Helical" evidence="5">
    <location>
        <begin position="399"/>
        <end position="421"/>
    </location>
</feature>
<dbReference type="PROSITE" id="PS50850">
    <property type="entry name" value="MFS"/>
    <property type="match status" value="1"/>
</dbReference>
<evidence type="ECO:0000256" key="4">
    <source>
        <dbReference type="ARBA" id="ARBA00023136"/>
    </source>
</evidence>
<evidence type="ECO:0000313" key="7">
    <source>
        <dbReference type="EMBL" id="KAK3172899.1"/>
    </source>
</evidence>
<sequence length="463" mass="50283">MSKATIAHNQVSHDAEKTDIPNLQGINAGTGKEQDPNFVDFDGPDDLTNPLNWSHAHKWGVVWLLSTMTLIVNLATVIIIPAAPMILTEFASTDSYYTILLVTIWELGEAVGPLLTAPLSEMYGRSPIYNCANILFVIASIGGGFSKSLSMLVAFRFLNGMAVASIVLNPGIVGDMFVQEERGTALSWMGLPPLLGTALGPVIGGFLTQAKGWRWAFWLSAILCGSCELIFLLFFRESYKVLILARKAAKLREISGNGHLRCAYESSDTNRFALLKRAIVRPGQMLVQSNILLLLAIYGLGMIGGVVFCRLTLDRYLKKMSALHGGEMKPEYRLPPMILGSLLIPSGFFLYGWSAEYAIHWIVPILGTTCIGFGLLVTTLPLSAYLVDAFKVHAASGMAAVVVLRCIAGTVLPLAGAPLYANLGLGWGNSLLGFIAIAFVPVPLLFIKYGERIRTHSKYEVIS</sequence>
<dbReference type="GO" id="GO:0022857">
    <property type="term" value="F:transmembrane transporter activity"/>
    <property type="evidence" value="ECO:0007669"/>
    <property type="project" value="InterPro"/>
</dbReference>
<accession>A0AAE0DKA8</accession>
<keyword evidence="2 5" id="KW-0812">Transmembrane</keyword>
<dbReference type="InterPro" id="IPR011701">
    <property type="entry name" value="MFS"/>
</dbReference>
<feature type="transmembrane region" description="Helical" evidence="5">
    <location>
        <begin position="127"/>
        <end position="146"/>
    </location>
</feature>
<evidence type="ECO:0000313" key="8">
    <source>
        <dbReference type="Proteomes" id="UP001276659"/>
    </source>
</evidence>
<keyword evidence="4 5" id="KW-0472">Membrane</keyword>
<feature type="transmembrane region" description="Helical" evidence="5">
    <location>
        <begin position="61"/>
        <end position="83"/>
    </location>
</feature>
<proteinExistence type="predicted"/>
<dbReference type="PANTHER" id="PTHR23502">
    <property type="entry name" value="MAJOR FACILITATOR SUPERFAMILY"/>
    <property type="match status" value="1"/>
</dbReference>
<dbReference type="EMBL" id="JASNWA010000007">
    <property type="protein sequence ID" value="KAK3172899.1"/>
    <property type="molecule type" value="Genomic_DNA"/>
</dbReference>
<dbReference type="PANTHER" id="PTHR23502:SF163">
    <property type="entry name" value="MAJOR FACILITATOR SUPERFAMILY (MFS) PROFILE DOMAIN-CONTAINING PROTEIN"/>
    <property type="match status" value="1"/>
</dbReference>
<dbReference type="CDD" id="cd17323">
    <property type="entry name" value="MFS_Tpo1_MDR_like"/>
    <property type="match status" value="1"/>
</dbReference>
<evidence type="ECO:0000256" key="2">
    <source>
        <dbReference type="ARBA" id="ARBA00022692"/>
    </source>
</evidence>
<dbReference type="Pfam" id="PF07690">
    <property type="entry name" value="MFS_1"/>
    <property type="match status" value="1"/>
</dbReference>
<keyword evidence="3 5" id="KW-1133">Transmembrane helix</keyword>
<gene>
    <name evidence="7" type="ORF">OEA41_006225</name>
</gene>
<feature type="transmembrane region" description="Helical" evidence="5">
    <location>
        <begin position="185"/>
        <end position="208"/>
    </location>
</feature>
<evidence type="ECO:0000256" key="5">
    <source>
        <dbReference type="SAM" id="Phobius"/>
    </source>
</evidence>
<name>A0AAE0DKA8_9LECA</name>
<feature type="transmembrane region" description="Helical" evidence="5">
    <location>
        <begin position="291"/>
        <end position="313"/>
    </location>
</feature>
<keyword evidence="8" id="KW-1185">Reference proteome</keyword>
<protein>
    <recommendedName>
        <fullName evidence="6">Major facilitator superfamily (MFS) profile domain-containing protein</fullName>
    </recommendedName>
</protein>
<feature type="domain" description="Major facilitator superfamily (MFS) profile" evidence="6">
    <location>
        <begin position="61"/>
        <end position="453"/>
    </location>
</feature>
<dbReference type="AlphaFoldDB" id="A0AAE0DKA8"/>
<feature type="transmembrane region" description="Helical" evidence="5">
    <location>
        <begin position="359"/>
        <end position="387"/>
    </location>
</feature>
<evidence type="ECO:0000256" key="1">
    <source>
        <dbReference type="ARBA" id="ARBA00004141"/>
    </source>
</evidence>
<dbReference type="InterPro" id="IPR020846">
    <property type="entry name" value="MFS_dom"/>
</dbReference>
<dbReference type="GO" id="GO:0016020">
    <property type="term" value="C:membrane"/>
    <property type="evidence" value="ECO:0007669"/>
    <property type="project" value="UniProtKB-SubCell"/>
</dbReference>
<feature type="transmembrane region" description="Helical" evidence="5">
    <location>
        <begin position="215"/>
        <end position="235"/>
    </location>
</feature>
<comment type="caution">
    <text evidence="7">The sequence shown here is derived from an EMBL/GenBank/DDBJ whole genome shotgun (WGS) entry which is preliminary data.</text>
</comment>
<organism evidence="7 8">
    <name type="scientific">Lepraria neglecta</name>
    <dbReference type="NCBI Taxonomy" id="209136"/>
    <lineage>
        <taxon>Eukaryota</taxon>
        <taxon>Fungi</taxon>
        <taxon>Dikarya</taxon>
        <taxon>Ascomycota</taxon>
        <taxon>Pezizomycotina</taxon>
        <taxon>Lecanoromycetes</taxon>
        <taxon>OSLEUM clade</taxon>
        <taxon>Lecanoromycetidae</taxon>
        <taxon>Lecanorales</taxon>
        <taxon>Lecanorineae</taxon>
        <taxon>Stereocaulaceae</taxon>
        <taxon>Lepraria</taxon>
    </lineage>
</organism>
<dbReference type="Proteomes" id="UP001276659">
    <property type="component" value="Unassembled WGS sequence"/>
</dbReference>
<feature type="transmembrane region" description="Helical" evidence="5">
    <location>
        <begin position="153"/>
        <end position="173"/>
    </location>
</feature>
<dbReference type="InterPro" id="IPR036259">
    <property type="entry name" value="MFS_trans_sf"/>
</dbReference>
<evidence type="ECO:0000259" key="6">
    <source>
        <dbReference type="PROSITE" id="PS50850"/>
    </source>
</evidence>
<dbReference type="SUPFAM" id="SSF103473">
    <property type="entry name" value="MFS general substrate transporter"/>
    <property type="match status" value="1"/>
</dbReference>
<evidence type="ECO:0000256" key="3">
    <source>
        <dbReference type="ARBA" id="ARBA00022989"/>
    </source>
</evidence>
<feature type="transmembrane region" description="Helical" evidence="5">
    <location>
        <begin position="427"/>
        <end position="447"/>
    </location>
</feature>
<comment type="subcellular location">
    <subcellularLocation>
        <location evidence="1">Membrane</location>
        <topology evidence="1">Multi-pass membrane protein</topology>
    </subcellularLocation>
</comment>
<reference evidence="7" key="1">
    <citation type="submission" date="2022-11" db="EMBL/GenBank/DDBJ databases">
        <title>Chromosomal genome sequence assembly and mating type (MAT) locus characterization of the leprose asexual lichenized fungus Lepraria neglecta (Nyl.) Erichsen.</title>
        <authorList>
            <person name="Allen J.L."/>
            <person name="Pfeffer B."/>
        </authorList>
    </citation>
    <scope>NUCLEOTIDE SEQUENCE</scope>
    <source>
        <strain evidence="7">Allen 5258</strain>
    </source>
</reference>